<feature type="domain" description="Exonuclease" evidence="4">
    <location>
        <begin position="16"/>
        <end position="183"/>
    </location>
</feature>
<dbReference type="RefSeq" id="WP_344232150.1">
    <property type="nucleotide sequence ID" value="NZ_BAAAPH010000003.1"/>
</dbReference>
<keyword evidence="2" id="KW-0378">Hydrolase</keyword>
<dbReference type="InterPro" id="IPR012337">
    <property type="entry name" value="RNaseH-like_sf"/>
</dbReference>
<dbReference type="InterPro" id="IPR013520">
    <property type="entry name" value="Ribonucl_H"/>
</dbReference>
<proteinExistence type="predicted"/>
<keyword evidence="3" id="KW-0269">Exonuclease</keyword>
<dbReference type="Proteomes" id="UP001501705">
    <property type="component" value="Unassembled WGS sequence"/>
</dbReference>
<evidence type="ECO:0000256" key="1">
    <source>
        <dbReference type="ARBA" id="ARBA00022722"/>
    </source>
</evidence>
<dbReference type="InterPro" id="IPR006054">
    <property type="entry name" value="DnaQ"/>
</dbReference>
<name>A0ABP4N4E3_9ACTN</name>
<evidence type="ECO:0000256" key="2">
    <source>
        <dbReference type="ARBA" id="ARBA00022801"/>
    </source>
</evidence>
<dbReference type="CDD" id="cd06127">
    <property type="entry name" value="DEDDh"/>
    <property type="match status" value="1"/>
</dbReference>
<sequence length="424" mass="45873">MIGLFQSVSKPEEARMYAVIDTETTGLSPSHRHRVIEIAVVLLDARGQVEREWVTLLNPQRDLGPQHIHGILTADVLAAPEFGDIAAQLAELLAGRMVVGHNVEFDLGFLRAEFARLGVVVPLITERSMCTMALAGYLYPGAKRTLGACCAAAGISIEGWHSALADTRATAELFGSYLQAFPSPPPWQWAYEEVRQLPWPVLPRTGVAPTVRPVHAGGRHGWMSRLVDQLPRVPEPPQADSYLVLLDTILANREITAADADQLVQVATELGLTRSQVESLHRWYVAALATASYADGTVTADQRKDLDQVAVMLGRGAADVDDALVRVSGGAYVVPDRPGARGFPAGSTLVFTGDMVEAREVWWDRAVAAGFVPQEAVRPETTFVVAADVDSLSVKARAARELGVPIISTDDFRRLLPAPERKAG</sequence>
<accession>A0ABP4N4E3</accession>
<dbReference type="EMBL" id="BAAAPH010000003">
    <property type="protein sequence ID" value="GAA1555343.1"/>
    <property type="molecule type" value="Genomic_DNA"/>
</dbReference>
<evidence type="ECO:0000313" key="6">
    <source>
        <dbReference type="Proteomes" id="UP001501705"/>
    </source>
</evidence>
<dbReference type="Gene3D" id="3.30.420.10">
    <property type="entry name" value="Ribonuclease H-like superfamily/Ribonuclease H"/>
    <property type="match status" value="1"/>
</dbReference>
<dbReference type="Pfam" id="PF00929">
    <property type="entry name" value="RNase_T"/>
    <property type="match status" value="1"/>
</dbReference>
<comment type="caution">
    <text evidence="5">The sequence shown here is derived from an EMBL/GenBank/DDBJ whole genome shotgun (WGS) entry which is preliminary data.</text>
</comment>
<dbReference type="SUPFAM" id="SSF53098">
    <property type="entry name" value="Ribonuclease H-like"/>
    <property type="match status" value="1"/>
</dbReference>
<dbReference type="PANTHER" id="PTHR30231:SF4">
    <property type="entry name" value="PROTEIN NEN2"/>
    <property type="match status" value="1"/>
</dbReference>
<dbReference type="InterPro" id="IPR036397">
    <property type="entry name" value="RNaseH_sf"/>
</dbReference>
<dbReference type="SUPFAM" id="SSF52113">
    <property type="entry name" value="BRCT domain"/>
    <property type="match status" value="1"/>
</dbReference>
<reference evidence="6" key="1">
    <citation type="journal article" date="2019" name="Int. J. Syst. Evol. Microbiol.">
        <title>The Global Catalogue of Microorganisms (GCM) 10K type strain sequencing project: providing services to taxonomists for standard genome sequencing and annotation.</title>
        <authorList>
            <consortium name="The Broad Institute Genomics Platform"/>
            <consortium name="The Broad Institute Genome Sequencing Center for Infectious Disease"/>
            <person name="Wu L."/>
            <person name="Ma J."/>
        </authorList>
    </citation>
    <scope>NUCLEOTIDE SEQUENCE [LARGE SCALE GENOMIC DNA]</scope>
    <source>
        <strain evidence="6">JCM 15572</strain>
    </source>
</reference>
<dbReference type="Gene3D" id="3.40.50.10190">
    <property type="entry name" value="BRCT domain"/>
    <property type="match status" value="1"/>
</dbReference>
<organism evidence="5 6">
    <name type="scientific">Kribbella hippodromi</name>
    <dbReference type="NCBI Taxonomy" id="434347"/>
    <lineage>
        <taxon>Bacteria</taxon>
        <taxon>Bacillati</taxon>
        <taxon>Actinomycetota</taxon>
        <taxon>Actinomycetes</taxon>
        <taxon>Propionibacteriales</taxon>
        <taxon>Kribbellaceae</taxon>
        <taxon>Kribbella</taxon>
    </lineage>
</organism>
<gene>
    <name evidence="5" type="ORF">GCM10009804_10270</name>
</gene>
<dbReference type="SMART" id="SM00479">
    <property type="entry name" value="EXOIII"/>
    <property type="match status" value="1"/>
</dbReference>
<dbReference type="InterPro" id="IPR036420">
    <property type="entry name" value="BRCT_dom_sf"/>
</dbReference>
<dbReference type="PANTHER" id="PTHR30231">
    <property type="entry name" value="DNA POLYMERASE III SUBUNIT EPSILON"/>
    <property type="match status" value="1"/>
</dbReference>
<evidence type="ECO:0000313" key="5">
    <source>
        <dbReference type="EMBL" id="GAA1555343.1"/>
    </source>
</evidence>
<evidence type="ECO:0000259" key="4">
    <source>
        <dbReference type="SMART" id="SM00479"/>
    </source>
</evidence>
<keyword evidence="6" id="KW-1185">Reference proteome</keyword>
<protein>
    <recommendedName>
        <fullName evidence="4">Exonuclease domain-containing protein</fullName>
    </recommendedName>
</protein>
<keyword evidence="1" id="KW-0540">Nuclease</keyword>
<dbReference type="NCBIfam" id="TIGR00573">
    <property type="entry name" value="dnaq"/>
    <property type="match status" value="1"/>
</dbReference>
<evidence type="ECO:0000256" key="3">
    <source>
        <dbReference type="ARBA" id="ARBA00022839"/>
    </source>
</evidence>